<gene>
    <name evidence="1" type="ORF">J0656_19675</name>
</gene>
<keyword evidence="2" id="KW-1185">Reference proteome</keyword>
<dbReference type="EMBL" id="JAFLNL010000019">
    <property type="protein sequence ID" value="MBO0356247.1"/>
    <property type="molecule type" value="Genomic_DNA"/>
</dbReference>
<proteinExistence type="predicted"/>
<dbReference type="RefSeq" id="WP_207036981.1">
    <property type="nucleotide sequence ID" value="NZ_JAFLNL010000019.1"/>
</dbReference>
<organism evidence="1 2">
    <name type="scientific">Flagellimonas aurea</name>
    <dbReference type="NCBI Taxonomy" id="2915619"/>
    <lineage>
        <taxon>Bacteria</taxon>
        <taxon>Pseudomonadati</taxon>
        <taxon>Bacteroidota</taxon>
        <taxon>Flavobacteriia</taxon>
        <taxon>Flavobacteriales</taxon>
        <taxon>Flavobacteriaceae</taxon>
        <taxon>Flagellimonas</taxon>
    </lineage>
</organism>
<protein>
    <recommendedName>
        <fullName evidence="3">HNH endonuclease</fullName>
    </recommendedName>
</protein>
<evidence type="ECO:0000313" key="2">
    <source>
        <dbReference type="Proteomes" id="UP000664044"/>
    </source>
</evidence>
<reference evidence="1 2" key="1">
    <citation type="submission" date="2021-03" db="EMBL/GenBank/DDBJ databases">
        <title>Muricauda lutimaris sp. nov. and Muricauda ruestringensis sp. nov, two marine members of the Flavobacteriaceae isolated from deep sea sediments of Western Pacific.</title>
        <authorList>
            <person name="Zhao S."/>
            <person name="Liu R."/>
        </authorList>
    </citation>
    <scope>NUCLEOTIDE SEQUENCE [LARGE SCALE GENOMIC DNA]</scope>
    <source>
        <strain evidence="1 2">BC31-1-A7</strain>
    </source>
</reference>
<sequence>MKAEDDKNIFYEVTYNLDNNQSKPRKIQTGDFDKNILCEDCDNRIIGANYEKYAQLSMYGKNIDPEIAPICKNYQNPNDGAEYSICTNIDYGKMKLFLLSILWRASITDRKTFKDVDLGKKHEERLRKLIYENIVPDEAEYPIMMTSFMRTDHSLKNLIGQPKRVRFKDGLNGYVFLIDSIQFMFYVNSTNHKLPEYLERTMLKEKGEMTILHLPNGKELEFLKAILNK</sequence>
<evidence type="ECO:0008006" key="3">
    <source>
        <dbReference type="Google" id="ProtNLM"/>
    </source>
</evidence>
<evidence type="ECO:0000313" key="1">
    <source>
        <dbReference type="EMBL" id="MBO0356247.1"/>
    </source>
</evidence>
<name>A0ABS3GCA7_9FLAO</name>
<accession>A0ABS3GCA7</accession>
<comment type="caution">
    <text evidence="1">The sequence shown here is derived from an EMBL/GenBank/DDBJ whole genome shotgun (WGS) entry which is preliminary data.</text>
</comment>
<dbReference type="Proteomes" id="UP000664044">
    <property type="component" value="Unassembled WGS sequence"/>
</dbReference>